<name>A0A9N8D7K4_9STRA</name>
<protein>
    <submittedName>
        <fullName evidence="2">Uncharacterized protein</fullName>
    </submittedName>
</protein>
<accession>A0A9N8D7K4</accession>
<dbReference type="EMBL" id="CAICTM010000007">
    <property type="protein sequence ID" value="CAB9496656.1"/>
    <property type="molecule type" value="Genomic_DNA"/>
</dbReference>
<keyword evidence="1" id="KW-0732">Signal</keyword>
<proteinExistence type="predicted"/>
<reference evidence="2" key="1">
    <citation type="submission" date="2020-06" db="EMBL/GenBank/DDBJ databases">
        <authorList>
            <consortium name="Plant Systems Biology data submission"/>
        </authorList>
    </citation>
    <scope>NUCLEOTIDE SEQUENCE</scope>
    <source>
        <strain evidence="2">D6</strain>
    </source>
</reference>
<feature type="signal peptide" evidence="1">
    <location>
        <begin position="1"/>
        <end position="24"/>
    </location>
</feature>
<gene>
    <name evidence="2" type="ORF">SEMRO_7_G006250.1</name>
</gene>
<feature type="chain" id="PRO_5040499091" evidence="1">
    <location>
        <begin position="25"/>
        <end position="136"/>
    </location>
</feature>
<evidence type="ECO:0000256" key="1">
    <source>
        <dbReference type="SAM" id="SignalP"/>
    </source>
</evidence>
<evidence type="ECO:0000313" key="3">
    <source>
        <dbReference type="Proteomes" id="UP001153069"/>
    </source>
</evidence>
<dbReference type="AlphaFoldDB" id="A0A9N8D7K4"/>
<evidence type="ECO:0000313" key="2">
    <source>
        <dbReference type="EMBL" id="CAB9496656.1"/>
    </source>
</evidence>
<organism evidence="2 3">
    <name type="scientific">Seminavis robusta</name>
    <dbReference type="NCBI Taxonomy" id="568900"/>
    <lineage>
        <taxon>Eukaryota</taxon>
        <taxon>Sar</taxon>
        <taxon>Stramenopiles</taxon>
        <taxon>Ochrophyta</taxon>
        <taxon>Bacillariophyta</taxon>
        <taxon>Bacillariophyceae</taxon>
        <taxon>Bacillariophycidae</taxon>
        <taxon>Naviculales</taxon>
        <taxon>Naviculaceae</taxon>
        <taxon>Seminavis</taxon>
    </lineage>
</organism>
<keyword evidence="3" id="KW-1185">Reference proteome</keyword>
<dbReference type="Proteomes" id="UP001153069">
    <property type="component" value="Unassembled WGS sequence"/>
</dbReference>
<comment type="caution">
    <text evidence="2">The sequence shown here is derived from an EMBL/GenBank/DDBJ whole genome shotgun (WGS) entry which is preliminary data.</text>
</comment>
<sequence>MMMKNSIFAVFMVAAASMISTVSAQDAPAEQVVWSQEYMLQTKTNRNSGEWLETTLDFCVMQEVAEGTAAVFPAQLAKNDKLWLTNDSVTRLVPVEGTVQSEACYDRKSIGKKNKQCGSYHVDQNKSGSLRVHYCE</sequence>